<proteinExistence type="predicted"/>
<dbReference type="EMBL" id="CAFZ01000247">
    <property type="protein sequence ID" value="CCA73712.1"/>
    <property type="molecule type" value="Genomic_DNA"/>
</dbReference>
<dbReference type="InParanoid" id="G4TQW9"/>
<evidence type="ECO:0000313" key="2">
    <source>
        <dbReference type="Proteomes" id="UP000007148"/>
    </source>
</evidence>
<organism evidence="1 2">
    <name type="scientific">Serendipita indica (strain DSM 11827)</name>
    <name type="common">Root endophyte fungus</name>
    <name type="synonym">Piriformospora indica</name>
    <dbReference type="NCBI Taxonomy" id="1109443"/>
    <lineage>
        <taxon>Eukaryota</taxon>
        <taxon>Fungi</taxon>
        <taxon>Dikarya</taxon>
        <taxon>Basidiomycota</taxon>
        <taxon>Agaricomycotina</taxon>
        <taxon>Agaricomycetes</taxon>
        <taxon>Sebacinales</taxon>
        <taxon>Serendipitaceae</taxon>
        <taxon>Serendipita</taxon>
    </lineage>
</organism>
<dbReference type="OrthoDB" id="3159721at2759"/>
<dbReference type="Proteomes" id="UP000007148">
    <property type="component" value="Unassembled WGS sequence"/>
</dbReference>
<protein>
    <submittedName>
        <fullName evidence="1">Uncharacterized protein</fullName>
    </submittedName>
</protein>
<dbReference type="HOGENOM" id="CLU_1175825_0_0_1"/>
<reference evidence="1 2" key="1">
    <citation type="journal article" date="2011" name="PLoS Pathog.">
        <title>Endophytic Life Strategies Decoded by Genome and Transcriptome Analyses of the Mutualistic Root Symbiont Piriformospora indica.</title>
        <authorList>
            <person name="Zuccaro A."/>
            <person name="Lahrmann U."/>
            <person name="Guldener U."/>
            <person name="Langen G."/>
            <person name="Pfiffi S."/>
            <person name="Biedenkopf D."/>
            <person name="Wong P."/>
            <person name="Samans B."/>
            <person name="Grimm C."/>
            <person name="Basiewicz M."/>
            <person name="Murat C."/>
            <person name="Martin F."/>
            <person name="Kogel K.H."/>
        </authorList>
    </citation>
    <scope>NUCLEOTIDE SEQUENCE [LARGE SCALE GENOMIC DNA]</scope>
    <source>
        <strain evidence="1 2">DSM 11827</strain>
    </source>
</reference>
<name>G4TQW9_SERID</name>
<dbReference type="AlphaFoldDB" id="G4TQW9"/>
<comment type="caution">
    <text evidence="1">The sequence shown here is derived from an EMBL/GenBank/DDBJ whole genome shotgun (WGS) entry which is preliminary data.</text>
</comment>
<sequence length="236" mass="26480">MSNTDKLPYAPRCPSSAFCSIAATLFPMCRRINVISLWRRIAWLRRKGRRRLAAISRVFSKSELPKPAYEEKEKHSLDLKDDWTSWKLVIVEEAPSAYTYPTVEPDTPSTIESIGTLSLYSLYGTGTIDELSPLLFTTSPSFDSHTPLLSSYLRSDNEGDASPLPDTVPTKDILDPPRSAISQVLAKARMSPIEEDEEDGMTILLPRARFMGNMHSIKLTPGHLLPRRRTISSSLQ</sequence>
<keyword evidence="2" id="KW-1185">Reference proteome</keyword>
<gene>
    <name evidence="1" type="ORF">PIIN_07666</name>
</gene>
<accession>G4TQW9</accession>
<evidence type="ECO:0000313" key="1">
    <source>
        <dbReference type="EMBL" id="CCA73712.1"/>
    </source>
</evidence>